<dbReference type="PANTHER" id="PTHR31313">
    <property type="entry name" value="TY1 ENHANCER ACTIVATOR"/>
    <property type="match status" value="1"/>
</dbReference>
<feature type="domain" description="Zn(2)-C6 fungal-type" evidence="9">
    <location>
        <begin position="17"/>
        <end position="63"/>
    </location>
</feature>
<dbReference type="CDD" id="cd00067">
    <property type="entry name" value="GAL4"/>
    <property type="match status" value="1"/>
</dbReference>
<dbReference type="SMART" id="SM00066">
    <property type="entry name" value="GAL4"/>
    <property type="match status" value="1"/>
</dbReference>
<dbReference type="EMBL" id="DF849791">
    <property type="protein sequence ID" value="GAT58925.1"/>
    <property type="molecule type" value="Genomic_DNA"/>
</dbReference>
<evidence type="ECO:0000256" key="3">
    <source>
        <dbReference type="ARBA" id="ARBA00022833"/>
    </source>
</evidence>
<feature type="region of interest" description="Disordered" evidence="8">
    <location>
        <begin position="481"/>
        <end position="501"/>
    </location>
</feature>
<dbReference type="Proteomes" id="UP000815677">
    <property type="component" value="Unassembled WGS sequence"/>
</dbReference>
<dbReference type="SUPFAM" id="SSF57701">
    <property type="entry name" value="Zn2/Cys6 DNA-binding domain"/>
    <property type="match status" value="1"/>
</dbReference>
<keyword evidence="4" id="KW-0805">Transcription regulation</keyword>
<feature type="region of interest" description="Disordered" evidence="8">
    <location>
        <begin position="420"/>
        <end position="439"/>
    </location>
</feature>
<evidence type="ECO:0000256" key="1">
    <source>
        <dbReference type="ARBA" id="ARBA00004123"/>
    </source>
</evidence>
<evidence type="ECO:0000256" key="5">
    <source>
        <dbReference type="ARBA" id="ARBA00023125"/>
    </source>
</evidence>
<evidence type="ECO:0000256" key="2">
    <source>
        <dbReference type="ARBA" id="ARBA00022723"/>
    </source>
</evidence>
<dbReference type="InterPro" id="IPR036864">
    <property type="entry name" value="Zn2-C6_fun-type_DNA-bd_sf"/>
</dbReference>
<dbReference type="Pfam" id="PF04082">
    <property type="entry name" value="Fungal_trans"/>
    <property type="match status" value="1"/>
</dbReference>
<dbReference type="Gene3D" id="4.10.240.10">
    <property type="entry name" value="Zn(2)-C6 fungal-type DNA-binding domain"/>
    <property type="match status" value="1"/>
</dbReference>
<feature type="compositionally biased region" description="Polar residues" evidence="8">
    <location>
        <begin position="247"/>
        <end position="262"/>
    </location>
</feature>
<name>A0ABQ0M6D7_MYCCL</name>
<dbReference type="SMART" id="SM00906">
    <property type="entry name" value="Fungal_trans"/>
    <property type="match status" value="1"/>
</dbReference>
<feature type="compositionally biased region" description="Basic and acidic residues" evidence="8">
    <location>
        <begin position="218"/>
        <end position="236"/>
    </location>
</feature>
<feature type="compositionally biased region" description="Pro residues" evidence="8">
    <location>
        <begin position="180"/>
        <end position="197"/>
    </location>
</feature>
<feature type="region of interest" description="Disordered" evidence="8">
    <location>
        <begin position="176"/>
        <end position="293"/>
    </location>
</feature>
<evidence type="ECO:0000256" key="7">
    <source>
        <dbReference type="ARBA" id="ARBA00023242"/>
    </source>
</evidence>
<organism evidence="10 11">
    <name type="scientific">Mycena chlorophos</name>
    <name type="common">Agaric fungus</name>
    <name type="synonym">Agaricus chlorophos</name>
    <dbReference type="NCBI Taxonomy" id="658473"/>
    <lineage>
        <taxon>Eukaryota</taxon>
        <taxon>Fungi</taxon>
        <taxon>Dikarya</taxon>
        <taxon>Basidiomycota</taxon>
        <taxon>Agaricomycotina</taxon>
        <taxon>Agaricomycetes</taxon>
        <taxon>Agaricomycetidae</taxon>
        <taxon>Agaricales</taxon>
        <taxon>Marasmiineae</taxon>
        <taxon>Mycenaceae</taxon>
        <taxon>Mycena</taxon>
    </lineage>
</organism>
<dbReference type="PROSITE" id="PS50048">
    <property type="entry name" value="ZN2_CY6_FUNGAL_2"/>
    <property type="match status" value="1"/>
</dbReference>
<evidence type="ECO:0000256" key="4">
    <source>
        <dbReference type="ARBA" id="ARBA00023015"/>
    </source>
</evidence>
<feature type="region of interest" description="Disordered" evidence="8">
    <location>
        <begin position="697"/>
        <end position="724"/>
    </location>
</feature>
<keyword evidence="2" id="KW-0479">Metal-binding</keyword>
<dbReference type="InterPro" id="IPR051615">
    <property type="entry name" value="Transcr_Regulatory_Elem"/>
</dbReference>
<feature type="compositionally biased region" description="Polar residues" evidence="8">
    <location>
        <begin position="422"/>
        <end position="439"/>
    </location>
</feature>
<evidence type="ECO:0000313" key="10">
    <source>
        <dbReference type="EMBL" id="GAT58925.1"/>
    </source>
</evidence>
<proteinExistence type="predicted"/>
<evidence type="ECO:0000313" key="11">
    <source>
        <dbReference type="Proteomes" id="UP000815677"/>
    </source>
</evidence>
<keyword evidence="11" id="KW-1185">Reference proteome</keyword>
<keyword evidence="6" id="KW-0804">Transcription</keyword>
<gene>
    <name evidence="10" type="ORF">MCHLO_15299</name>
</gene>
<comment type="subcellular location">
    <subcellularLocation>
        <location evidence="1">Nucleus</location>
    </subcellularLocation>
</comment>
<sequence>MSANTPSNKSTKKVSRACNTCRLKRKRCDGLAPCEFCKSAQVRALLFPGRETLVYRGQVECSYSREPRRRGPPSGYLRYTETRVSILETLLGLYLQTAGPHAVEALVDAARKLSSEVTTRTQDVWDAYKQTWSDTDAARTTNELVTAFAPFTPAPDQTVGAKPLLPLPLLSGKTSSSPLLLPPNPAPVLGPSQPPQPKQLRSPSPFPTPVVSAYMNESFERHQPTHDGPRQMREQFKPSPMDLDTLVSPTDSTQLGQTSSSDAYWRTAAPQSPSPLDRRSPLDGPATEASPPPHVRTALMATYRESVHPSLPILSPQQIADNGSALDDTPMLLFAFCAYTASLVPPGALHNEMDPHSWYESALALSYAALRRPAAGVDVVQTIVLLALCDLGQGRDVLAWRSVGTAIRAGVELGLDTVRPNFGNSRSGTSNGGPSSTAIDLEDSSWTQNLWGVVSLLDLLLSMQLGRSPGTSDALRHVCAKPNTRRPPPSPLLSVTSASANSAQVSADENEEPNLFLHTRALLRIVARIYFYVGLGNAEPPAPNREAMTTWRAELVAWHDGLPSAFRVALGDGRVPKVVLETHMLYQIALGLLARAAAEDVDRDLDVESASTFNLLLDKYRSSLADAGPHVVWLVFAAARMGVWKSERATPEGYGMPGNAGVRQTLLNCRDALGAMGDTWLLARRCADALGRLMDGAEDQSKGAGKRKRKGEEEDSGHVIAGERRGVRVGQLELNGLGLVSDVPESKDTKRGAGVWDGMWDERLWGRSG</sequence>
<keyword evidence="3" id="KW-0862">Zinc</keyword>
<evidence type="ECO:0000256" key="6">
    <source>
        <dbReference type="ARBA" id="ARBA00023163"/>
    </source>
</evidence>
<keyword evidence="7" id="KW-0539">Nucleus</keyword>
<dbReference type="InterPro" id="IPR007219">
    <property type="entry name" value="XnlR_reg_dom"/>
</dbReference>
<evidence type="ECO:0000259" key="9">
    <source>
        <dbReference type="PROSITE" id="PS50048"/>
    </source>
</evidence>
<accession>A0ABQ0M6D7</accession>
<dbReference type="PANTHER" id="PTHR31313:SF81">
    <property type="entry name" value="TY1 ENHANCER ACTIVATOR"/>
    <property type="match status" value="1"/>
</dbReference>
<dbReference type="CDD" id="cd12148">
    <property type="entry name" value="fungal_TF_MHR"/>
    <property type="match status" value="1"/>
</dbReference>
<dbReference type="InterPro" id="IPR001138">
    <property type="entry name" value="Zn2Cys6_DnaBD"/>
</dbReference>
<keyword evidence="5" id="KW-0238">DNA-binding</keyword>
<reference evidence="10" key="1">
    <citation type="submission" date="2014-09" db="EMBL/GenBank/DDBJ databases">
        <title>Genome sequence of the luminous mushroom Mycena chlorophos for searching fungal bioluminescence genes.</title>
        <authorList>
            <person name="Tanaka Y."/>
            <person name="Kasuga D."/>
            <person name="Oba Y."/>
            <person name="Hase S."/>
            <person name="Sato K."/>
            <person name="Oba Y."/>
            <person name="Sakakibara Y."/>
        </authorList>
    </citation>
    <scope>NUCLEOTIDE SEQUENCE</scope>
</reference>
<evidence type="ECO:0000256" key="8">
    <source>
        <dbReference type="SAM" id="MobiDB-lite"/>
    </source>
</evidence>
<protein>
    <submittedName>
        <fullName evidence="10">Nitrogen assimilation transcriptional factor nira</fullName>
    </submittedName>
</protein>